<proteinExistence type="predicted"/>
<dbReference type="GO" id="GO:0043565">
    <property type="term" value="F:sequence-specific DNA binding"/>
    <property type="evidence" value="ECO:0007669"/>
    <property type="project" value="InterPro"/>
</dbReference>
<evidence type="ECO:0000313" key="4">
    <source>
        <dbReference type="Proteomes" id="UP000585437"/>
    </source>
</evidence>
<name>A0A7X0JL90_9HYPH</name>
<dbReference type="Pfam" id="PF01590">
    <property type="entry name" value="GAF"/>
    <property type="match status" value="1"/>
</dbReference>
<sequence>MTMHHLAPEDRRMPERVTEQELDVARKQSERLIGQARDELDRLFMVVGRAGCCILMTDSKGIALDRRGAAGDDKDFRALGLWTGSVWTEESIGTNGIGTAIADDRPISIIRDQHFFASNIDLSCTTAPIRDHRGVLAGALDVSTCRSDANEGTIAILSQTVREAASRIELNLFRNAFQGARFVMVPSETGSPMALLAVDRDDLVIGATRAARSALRLDDDRIAEGIPASDLLHESSRDARELLGDAERSALLRALSRVHGNVSLAAQVLGVSRSTLHRKMKRFGIQ</sequence>
<dbReference type="InterPro" id="IPR003018">
    <property type="entry name" value="GAF"/>
</dbReference>
<accession>A0A7X0JL90</accession>
<dbReference type="Gene3D" id="1.10.10.60">
    <property type="entry name" value="Homeodomain-like"/>
    <property type="match status" value="1"/>
</dbReference>
<feature type="domain" description="GAF" evidence="1">
    <location>
        <begin position="39"/>
        <end position="167"/>
    </location>
</feature>
<keyword evidence="4" id="KW-1185">Reference proteome</keyword>
<evidence type="ECO:0000259" key="1">
    <source>
        <dbReference type="Pfam" id="PF01590"/>
    </source>
</evidence>
<feature type="domain" description="DNA binding HTH" evidence="2">
    <location>
        <begin position="244"/>
        <end position="283"/>
    </location>
</feature>
<dbReference type="Gene3D" id="3.30.450.40">
    <property type="match status" value="1"/>
</dbReference>
<dbReference type="InterPro" id="IPR029016">
    <property type="entry name" value="GAF-like_dom_sf"/>
</dbReference>
<reference evidence="3 4" key="1">
    <citation type="submission" date="2020-08" db="EMBL/GenBank/DDBJ databases">
        <title>The Agave Microbiome: Exploring the role of microbial communities in plant adaptations to desert environments.</title>
        <authorList>
            <person name="Partida-Martinez L.P."/>
        </authorList>
    </citation>
    <scope>NUCLEOTIDE SEQUENCE [LARGE SCALE GENOMIC DNA]</scope>
    <source>
        <strain evidence="3 4">AS3.12</strain>
    </source>
</reference>
<dbReference type="PRINTS" id="PR01590">
    <property type="entry name" value="HTHFIS"/>
</dbReference>
<gene>
    <name evidence="3" type="ORF">F4695_003063</name>
</gene>
<dbReference type="Proteomes" id="UP000585437">
    <property type="component" value="Unassembled WGS sequence"/>
</dbReference>
<dbReference type="SUPFAM" id="SSF55781">
    <property type="entry name" value="GAF domain-like"/>
    <property type="match status" value="1"/>
</dbReference>
<comment type="caution">
    <text evidence="3">The sequence shown here is derived from an EMBL/GenBank/DDBJ whole genome shotgun (WGS) entry which is preliminary data.</text>
</comment>
<dbReference type="SUPFAM" id="SSF46689">
    <property type="entry name" value="Homeodomain-like"/>
    <property type="match status" value="1"/>
</dbReference>
<protein>
    <submittedName>
        <fullName evidence="3">Transcriptional regulator of acetoin/glycerol metabolism</fullName>
    </submittedName>
</protein>
<dbReference type="EMBL" id="JACHBU010000005">
    <property type="protein sequence ID" value="MBB6509695.1"/>
    <property type="molecule type" value="Genomic_DNA"/>
</dbReference>
<dbReference type="AlphaFoldDB" id="A0A7X0JL90"/>
<evidence type="ECO:0000259" key="2">
    <source>
        <dbReference type="Pfam" id="PF02954"/>
    </source>
</evidence>
<organism evidence="3 4">
    <name type="scientific">Rhizobium soli</name>
    <dbReference type="NCBI Taxonomy" id="424798"/>
    <lineage>
        <taxon>Bacteria</taxon>
        <taxon>Pseudomonadati</taxon>
        <taxon>Pseudomonadota</taxon>
        <taxon>Alphaproteobacteria</taxon>
        <taxon>Hyphomicrobiales</taxon>
        <taxon>Rhizobiaceae</taxon>
        <taxon>Rhizobium/Agrobacterium group</taxon>
        <taxon>Rhizobium</taxon>
    </lineage>
</organism>
<dbReference type="InterPro" id="IPR002197">
    <property type="entry name" value="HTH_Fis"/>
</dbReference>
<evidence type="ECO:0000313" key="3">
    <source>
        <dbReference type="EMBL" id="MBB6509695.1"/>
    </source>
</evidence>
<dbReference type="Pfam" id="PF02954">
    <property type="entry name" value="HTH_8"/>
    <property type="match status" value="1"/>
</dbReference>
<dbReference type="InterPro" id="IPR009057">
    <property type="entry name" value="Homeodomain-like_sf"/>
</dbReference>